<feature type="region of interest" description="Disordered" evidence="1">
    <location>
        <begin position="82"/>
        <end position="115"/>
    </location>
</feature>
<dbReference type="WBParaSite" id="HCON_00105770-00001">
    <property type="protein sequence ID" value="HCON_00105770-00001"/>
    <property type="gene ID" value="HCON_00105770"/>
</dbReference>
<name>A0A7I4YJX0_HAECO</name>
<accession>A0A7I4YJX0</accession>
<protein>
    <submittedName>
        <fullName evidence="3">C2H2-type domain-containing protein</fullName>
    </submittedName>
</protein>
<evidence type="ECO:0000313" key="3">
    <source>
        <dbReference type="WBParaSite" id="HCON_00105770-00001"/>
    </source>
</evidence>
<dbReference type="Proteomes" id="UP000025227">
    <property type="component" value="Unplaced"/>
</dbReference>
<reference evidence="3" key="1">
    <citation type="submission" date="2020-12" db="UniProtKB">
        <authorList>
            <consortium name="WormBaseParasite"/>
        </authorList>
    </citation>
    <scope>IDENTIFICATION</scope>
    <source>
        <strain evidence="3">MHco3</strain>
    </source>
</reference>
<dbReference type="AlphaFoldDB" id="A0A7I4YJX0"/>
<feature type="compositionally biased region" description="Basic and acidic residues" evidence="1">
    <location>
        <begin position="104"/>
        <end position="115"/>
    </location>
</feature>
<sequence length="115" mass="13175">MELDLDVLRSQVEAHPHQTTPELAVTLGEEMELEMLKYYHYLKEEVKKPRSNTTGTSPYDCSYCGAILCGEQQELEVDGFRHTEQSDPGLRQVDYMDEEEEEVGDHGGHDDTTRI</sequence>
<proteinExistence type="predicted"/>
<keyword evidence="2" id="KW-1185">Reference proteome</keyword>
<evidence type="ECO:0000256" key="1">
    <source>
        <dbReference type="SAM" id="MobiDB-lite"/>
    </source>
</evidence>
<organism evidence="2 3">
    <name type="scientific">Haemonchus contortus</name>
    <name type="common">Barber pole worm</name>
    <dbReference type="NCBI Taxonomy" id="6289"/>
    <lineage>
        <taxon>Eukaryota</taxon>
        <taxon>Metazoa</taxon>
        <taxon>Ecdysozoa</taxon>
        <taxon>Nematoda</taxon>
        <taxon>Chromadorea</taxon>
        <taxon>Rhabditida</taxon>
        <taxon>Rhabditina</taxon>
        <taxon>Rhabditomorpha</taxon>
        <taxon>Strongyloidea</taxon>
        <taxon>Trichostrongylidae</taxon>
        <taxon>Haemonchus</taxon>
    </lineage>
</organism>
<evidence type="ECO:0000313" key="2">
    <source>
        <dbReference type="Proteomes" id="UP000025227"/>
    </source>
</evidence>